<evidence type="ECO:0000313" key="1">
    <source>
        <dbReference type="EMBL" id="XAU13897.1"/>
    </source>
</evidence>
<sequence>MRFWPILLITAVLFSACSKESAFTHFTKLDSRHERAVANLKRVTLTDESNRTAALISILHLNPVDPQLYGERPSFFVALFDRGGRTLEEYNVTLNGKAPVGMAPLDENCSLRELMPLNNPWNRYYQLLFRPTKEANLTLFFGTGPSLKGEVTFHTDQ</sequence>
<dbReference type="EMBL" id="CP147920">
    <property type="protein sequence ID" value="XAU13897.1"/>
    <property type="molecule type" value="Genomic_DNA"/>
</dbReference>
<name>A0ABZ3H925_9BACT</name>
<evidence type="ECO:0008006" key="3">
    <source>
        <dbReference type="Google" id="ProtNLM"/>
    </source>
</evidence>
<accession>A0ABZ3H925</accession>
<proteinExistence type="predicted"/>
<dbReference type="Proteomes" id="UP001447842">
    <property type="component" value="Chromosome"/>
</dbReference>
<reference evidence="1 2" key="1">
    <citation type="submission" date="2024-03" db="EMBL/GenBank/DDBJ databases">
        <title>Sulfurimonas sp. HSL3-1.</title>
        <authorList>
            <person name="Wang S."/>
        </authorList>
    </citation>
    <scope>NUCLEOTIDE SEQUENCE [LARGE SCALE GENOMIC DNA]</scope>
    <source>
        <strain evidence="1 2">HSL3-1</strain>
    </source>
</reference>
<organism evidence="1 2">
    <name type="scientific">Sulfurimonas diazotrophicus</name>
    <dbReference type="NCBI Taxonomy" id="3131939"/>
    <lineage>
        <taxon>Bacteria</taxon>
        <taxon>Pseudomonadati</taxon>
        <taxon>Campylobacterota</taxon>
        <taxon>Epsilonproteobacteria</taxon>
        <taxon>Campylobacterales</taxon>
        <taxon>Sulfurimonadaceae</taxon>
        <taxon>Sulfurimonas</taxon>
    </lineage>
</organism>
<protein>
    <recommendedName>
        <fullName evidence="3">Lipoprotein</fullName>
    </recommendedName>
</protein>
<evidence type="ECO:0000313" key="2">
    <source>
        <dbReference type="Proteomes" id="UP001447842"/>
    </source>
</evidence>
<dbReference type="PROSITE" id="PS51257">
    <property type="entry name" value="PROKAR_LIPOPROTEIN"/>
    <property type="match status" value="1"/>
</dbReference>
<keyword evidence="2" id="KW-1185">Reference proteome</keyword>
<gene>
    <name evidence="1" type="ORF">WCY31_06460</name>
</gene>
<dbReference type="RefSeq" id="WP_345971711.1">
    <property type="nucleotide sequence ID" value="NZ_CP147920.1"/>
</dbReference>